<dbReference type="SUPFAM" id="SSF103473">
    <property type="entry name" value="MFS general substrate transporter"/>
    <property type="match status" value="1"/>
</dbReference>
<dbReference type="Pfam" id="PF07690">
    <property type="entry name" value="MFS_1"/>
    <property type="match status" value="1"/>
</dbReference>
<dbReference type="Proteomes" id="UP000256485">
    <property type="component" value="Unassembled WGS sequence"/>
</dbReference>
<feature type="transmembrane region" description="Helical" evidence="8">
    <location>
        <begin position="183"/>
        <end position="205"/>
    </location>
</feature>
<evidence type="ECO:0000256" key="1">
    <source>
        <dbReference type="ARBA" id="ARBA00004651"/>
    </source>
</evidence>
<accession>A0A3D9VC68</accession>
<feature type="transmembrane region" description="Helical" evidence="8">
    <location>
        <begin position="155"/>
        <end position="177"/>
    </location>
</feature>
<evidence type="ECO:0000256" key="4">
    <source>
        <dbReference type="ARBA" id="ARBA00022692"/>
    </source>
</evidence>
<comment type="subcellular location">
    <subcellularLocation>
        <location evidence="1">Cell membrane</location>
        <topology evidence="1">Multi-pass membrane protein</topology>
    </subcellularLocation>
</comment>
<dbReference type="PANTHER" id="PTHR42718:SF46">
    <property type="entry name" value="BLR6921 PROTEIN"/>
    <property type="match status" value="1"/>
</dbReference>
<feature type="region of interest" description="Disordered" evidence="7">
    <location>
        <begin position="1"/>
        <end position="20"/>
    </location>
</feature>
<feature type="transmembrane region" description="Helical" evidence="8">
    <location>
        <begin position="121"/>
        <end position="143"/>
    </location>
</feature>
<evidence type="ECO:0000313" key="10">
    <source>
        <dbReference type="EMBL" id="REF35764.1"/>
    </source>
</evidence>
<protein>
    <submittedName>
        <fullName evidence="10">MFS transporter</fullName>
    </submittedName>
</protein>
<sequence length="248" mass="25975">MERRSITAAPPSASPDRSEHPQSLRAAWVAVTGLAAVFLIEMLDTSVLTVALPTIARDLSASATEVQWVSGAYALVFGGFMLAFGSVADRFGRRRVMLLGLTLFGLASLSVLLVTEPMGLIAVRTVVGIAAAMTAPGSMALSFRLFDDDALRVRATALISTVGFIGLMIGPTAGGLVLSIAPWQALLLVNVPIAALAILGIRFGIRPDRPEELHRVPIDLLGAVLGTAAVVLTLLTPTLLVDRAGTIR</sequence>
<dbReference type="GO" id="GO:0022857">
    <property type="term" value="F:transmembrane transporter activity"/>
    <property type="evidence" value="ECO:0007669"/>
    <property type="project" value="InterPro"/>
</dbReference>
<dbReference type="InterPro" id="IPR020846">
    <property type="entry name" value="MFS_dom"/>
</dbReference>
<proteinExistence type="predicted"/>
<evidence type="ECO:0000256" key="7">
    <source>
        <dbReference type="SAM" id="MobiDB-lite"/>
    </source>
</evidence>
<feature type="transmembrane region" description="Helical" evidence="8">
    <location>
        <begin position="217"/>
        <end position="240"/>
    </location>
</feature>
<organism evidence="10 11">
    <name type="scientific">Thermasporomyces composti</name>
    <dbReference type="NCBI Taxonomy" id="696763"/>
    <lineage>
        <taxon>Bacteria</taxon>
        <taxon>Bacillati</taxon>
        <taxon>Actinomycetota</taxon>
        <taxon>Actinomycetes</taxon>
        <taxon>Propionibacteriales</taxon>
        <taxon>Nocardioidaceae</taxon>
        <taxon>Thermasporomyces</taxon>
    </lineage>
</organism>
<reference evidence="10 11" key="1">
    <citation type="submission" date="2018-08" db="EMBL/GenBank/DDBJ databases">
        <title>Sequencing the genomes of 1000 actinobacteria strains.</title>
        <authorList>
            <person name="Klenk H.-P."/>
        </authorList>
    </citation>
    <scope>NUCLEOTIDE SEQUENCE [LARGE SCALE GENOMIC DNA]</scope>
    <source>
        <strain evidence="10 11">DSM 22891</strain>
    </source>
</reference>
<keyword evidence="2" id="KW-0813">Transport</keyword>
<dbReference type="Gene3D" id="1.20.1720.10">
    <property type="entry name" value="Multidrug resistance protein D"/>
    <property type="match status" value="1"/>
</dbReference>
<dbReference type="AlphaFoldDB" id="A0A3D9VC68"/>
<feature type="transmembrane region" description="Helical" evidence="8">
    <location>
        <begin position="96"/>
        <end position="115"/>
    </location>
</feature>
<dbReference type="RefSeq" id="WP_211310504.1">
    <property type="nucleotide sequence ID" value="NZ_QTUC01000001.1"/>
</dbReference>
<feature type="transmembrane region" description="Helical" evidence="8">
    <location>
        <begin position="66"/>
        <end position="84"/>
    </location>
</feature>
<dbReference type="InterPro" id="IPR011701">
    <property type="entry name" value="MFS"/>
</dbReference>
<comment type="caution">
    <text evidence="10">The sequence shown here is derived from an EMBL/GenBank/DDBJ whole genome shotgun (WGS) entry which is preliminary data.</text>
</comment>
<name>A0A3D9VC68_THECX</name>
<keyword evidence="11" id="KW-1185">Reference proteome</keyword>
<keyword evidence="4 8" id="KW-0812">Transmembrane</keyword>
<keyword evidence="3" id="KW-1003">Cell membrane</keyword>
<evidence type="ECO:0000259" key="9">
    <source>
        <dbReference type="PROSITE" id="PS50850"/>
    </source>
</evidence>
<evidence type="ECO:0000256" key="6">
    <source>
        <dbReference type="ARBA" id="ARBA00023136"/>
    </source>
</evidence>
<feature type="domain" description="Major facilitator superfamily (MFS) profile" evidence="9">
    <location>
        <begin position="30"/>
        <end position="248"/>
    </location>
</feature>
<gene>
    <name evidence="10" type="ORF">DFJ64_1154</name>
</gene>
<dbReference type="PANTHER" id="PTHR42718">
    <property type="entry name" value="MAJOR FACILITATOR SUPERFAMILY MULTIDRUG TRANSPORTER MFSC"/>
    <property type="match status" value="1"/>
</dbReference>
<keyword evidence="5 8" id="KW-1133">Transmembrane helix</keyword>
<dbReference type="PROSITE" id="PS50850">
    <property type="entry name" value="MFS"/>
    <property type="match status" value="1"/>
</dbReference>
<evidence type="ECO:0000256" key="3">
    <source>
        <dbReference type="ARBA" id="ARBA00022475"/>
    </source>
</evidence>
<feature type="transmembrane region" description="Helical" evidence="8">
    <location>
        <begin position="27"/>
        <end position="54"/>
    </location>
</feature>
<evidence type="ECO:0000256" key="2">
    <source>
        <dbReference type="ARBA" id="ARBA00022448"/>
    </source>
</evidence>
<evidence type="ECO:0000256" key="8">
    <source>
        <dbReference type="SAM" id="Phobius"/>
    </source>
</evidence>
<evidence type="ECO:0000313" key="11">
    <source>
        <dbReference type="Proteomes" id="UP000256485"/>
    </source>
</evidence>
<dbReference type="EMBL" id="QTUC01000001">
    <property type="protein sequence ID" value="REF35764.1"/>
    <property type="molecule type" value="Genomic_DNA"/>
</dbReference>
<keyword evidence="6 8" id="KW-0472">Membrane</keyword>
<dbReference type="GO" id="GO:0005886">
    <property type="term" value="C:plasma membrane"/>
    <property type="evidence" value="ECO:0007669"/>
    <property type="project" value="UniProtKB-SubCell"/>
</dbReference>
<dbReference type="InterPro" id="IPR036259">
    <property type="entry name" value="MFS_trans_sf"/>
</dbReference>
<evidence type="ECO:0000256" key="5">
    <source>
        <dbReference type="ARBA" id="ARBA00022989"/>
    </source>
</evidence>
<dbReference type="CDD" id="cd17321">
    <property type="entry name" value="MFS_MMR_MDR_like"/>
    <property type="match status" value="1"/>
</dbReference>